<gene>
    <name evidence="2" type="ORF">GCK32_006424</name>
</gene>
<accession>A0AAN8IS06</accession>
<keyword evidence="3" id="KW-1185">Reference proteome</keyword>
<evidence type="ECO:0000313" key="2">
    <source>
        <dbReference type="EMBL" id="KAK5983821.1"/>
    </source>
</evidence>
<reference evidence="2 3" key="1">
    <citation type="submission" date="2019-10" db="EMBL/GenBank/DDBJ databases">
        <title>Assembly and Annotation for the nematode Trichostrongylus colubriformis.</title>
        <authorList>
            <person name="Martin J."/>
        </authorList>
    </citation>
    <scope>NUCLEOTIDE SEQUENCE [LARGE SCALE GENOMIC DNA]</scope>
    <source>
        <strain evidence="2">G859</strain>
        <tissue evidence="2">Whole worm</tissue>
    </source>
</reference>
<comment type="caution">
    <text evidence="2">The sequence shown here is derived from an EMBL/GenBank/DDBJ whole genome shotgun (WGS) entry which is preliminary data.</text>
</comment>
<name>A0AAN8IS06_TRICO</name>
<feature type="region of interest" description="Disordered" evidence="1">
    <location>
        <begin position="121"/>
        <end position="146"/>
    </location>
</feature>
<organism evidence="2 3">
    <name type="scientific">Trichostrongylus colubriformis</name>
    <name type="common">Black scour worm</name>
    <dbReference type="NCBI Taxonomy" id="6319"/>
    <lineage>
        <taxon>Eukaryota</taxon>
        <taxon>Metazoa</taxon>
        <taxon>Ecdysozoa</taxon>
        <taxon>Nematoda</taxon>
        <taxon>Chromadorea</taxon>
        <taxon>Rhabditida</taxon>
        <taxon>Rhabditina</taxon>
        <taxon>Rhabditomorpha</taxon>
        <taxon>Strongyloidea</taxon>
        <taxon>Trichostrongylidae</taxon>
        <taxon>Trichostrongylus</taxon>
    </lineage>
</organism>
<dbReference type="AlphaFoldDB" id="A0AAN8IS06"/>
<sequence length="146" mass="16694">MYLSSCTGIVFRDQAMRSVEPPRSYDGSIVVWWIGARFCCRQFMGFHKQIRTGQQGDSIFWRAIQCGPSACGYPTGRVTLIQHGIKPVYRDAADLLSFHLRVAEEYRDDGIRRLEMPVDSSGKGFTMESTEKKEDALEYNRSEIRA</sequence>
<dbReference type="EMBL" id="WIXE01003567">
    <property type="protein sequence ID" value="KAK5983821.1"/>
    <property type="molecule type" value="Genomic_DNA"/>
</dbReference>
<feature type="compositionally biased region" description="Basic and acidic residues" evidence="1">
    <location>
        <begin position="129"/>
        <end position="146"/>
    </location>
</feature>
<dbReference type="Proteomes" id="UP001331761">
    <property type="component" value="Unassembled WGS sequence"/>
</dbReference>
<evidence type="ECO:0000313" key="3">
    <source>
        <dbReference type="Proteomes" id="UP001331761"/>
    </source>
</evidence>
<protein>
    <submittedName>
        <fullName evidence="2">Uncharacterized protein</fullName>
    </submittedName>
</protein>
<proteinExistence type="predicted"/>
<evidence type="ECO:0000256" key="1">
    <source>
        <dbReference type="SAM" id="MobiDB-lite"/>
    </source>
</evidence>